<reference evidence="2" key="1">
    <citation type="journal article" date="2015" name="Nature">
        <title>Complex archaea that bridge the gap between prokaryotes and eukaryotes.</title>
        <authorList>
            <person name="Spang A."/>
            <person name="Saw J.H."/>
            <person name="Jorgensen S.L."/>
            <person name="Zaremba-Niedzwiedzka K."/>
            <person name="Martijn J."/>
            <person name="Lind A.E."/>
            <person name="van Eijk R."/>
            <person name="Schleper C."/>
            <person name="Guy L."/>
            <person name="Ettema T.J."/>
        </authorList>
    </citation>
    <scope>NUCLEOTIDE SEQUENCE</scope>
</reference>
<name>A0A0F8ZWJ2_9ZZZZ</name>
<evidence type="ECO:0000256" key="1">
    <source>
        <dbReference type="SAM" id="MobiDB-lite"/>
    </source>
</evidence>
<proteinExistence type="predicted"/>
<feature type="region of interest" description="Disordered" evidence="1">
    <location>
        <begin position="1"/>
        <end position="33"/>
    </location>
</feature>
<comment type="caution">
    <text evidence="2">The sequence shown here is derived from an EMBL/GenBank/DDBJ whole genome shotgun (WGS) entry which is preliminary data.</text>
</comment>
<accession>A0A0F8ZWJ2</accession>
<evidence type="ECO:0000313" key="2">
    <source>
        <dbReference type="EMBL" id="KKK98202.1"/>
    </source>
</evidence>
<organism evidence="2">
    <name type="scientific">marine sediment metagenome</name>
    <dbReference type="NCBI Taxonomy" id="412755"/>
    <lineage>
        <taxon>unclassified sequences</taxon>
        <taxon>metagenomes</taxon>
        <taxon>ecological metagenomes</taxon>
    </lineage>
</organism>
<feature type="non-terminal residue" evidence="2">
    <location>
        <position position="1"/>
    </location>
</feature>
<sequence length="33" mass="3230">DPGAEGHSPGAARARGIAADSGQRGRRVPGCAE</sequence>
<gene>
    <name evidence="2" type="ORF">LCGC14_2645070</name>
</gene>
<protein>
    <submittedName>
        <fullName evidence="2">Uncharacterized protein</fullName>
    </submittedName>
</protein>
<dbReference type="AlphaFoldDB" id="A0A0F8ZWJ2"/>
<dbReference type="EMBL" id="LAZR01045719">
    <property type="protein sequence ID" value="KKK98202.1"/>
    <property type="molecule type" value="Genomic_DNA"/>
</dbReference>